<evidence type="ECO:0000313" key="3">
    <source>
        <dbReference type="Proteomes" id="UP000229433"/>
    </source>
</evidence>
<gene>
    <name evidence="2" type="ORF">CJ305_04935</name>
</gene>
<sequence>MSKRYKILAGLLIVFLGLLVYAEASQKEPLNWYESYGKQDKIPFGTYVFYEQLSSLIEEDRLEEVNIPPYEFLMDSLNQPKGTYFFVNSYIYNDEFETRKLLNWVAQGNTLFMASDGFGEVLEDTLNLESEYTYDNDDLIKRPLVNLSNPALRGKLPYILDKDYSIAYFNKIDTLNTTVLGVADIIRDEDSTRIKKPKVNFIKLPFEKGEIILSTFPQAFTNYFMLHDSNADYTANVLSYLPKDGTIYLDQYYKNSKTIAVSPLFLILTNKYLKWSWYTLLLGALIWVIFEGKRKQRSIPVIKPLPNNTLDYTRTIAGMYLDKKENRQIATHQINHFMEYLRSTYVLATDRLNRDFIERLTAKSGKPLDMVQNTIDYIVTIRQKAELSEDELIRLNSLIENFKTTH</sequence>
<evidence type="ECO:0000259" key="1">
    <source>
        <dbReference type="Pfam" id="PF14258"/>
    </source>
</evidence>
<dbReference type="OrthoDB" id="1111222at2"/>
<dbReference type="AlphaFoldDB" id="A0A2G1VU53"/>
<comment type="caution">
    <text evidence="2">The sequence shown here is derived from an EMBL/GenBank/DDBJ whole genome shotgun (WGS) entry which is preliminary data.</text>
</comment>
<evidence type="ECO:0000313" key="2">
    <source>
        <dbReference type="EMBL" id="PHQ30312.1"/>
    </source>
</evidence>
<reference evidence="2 3" key="1">
    <citation type="submission" date="2017-08" db="EMBL/GenBank/DDBJ databases">
        <title>The whole genome shortgun sequences of strain Leeuwenhoekiella nanhaiensis G18 from the South China Sea.</title>
        <authorList>
            <person name="Liu Q."/>
        </authorList>
    </citation>
    <scope>NUCLEOTIDE SEQUENCE [LARGE SCALE GENOMIC DNA]</scope>
    <source>
        <strain evidence="2 3">G18</strain>
    </source>
</reference>
<feature type="domain" description="DUF4350" evidence="1">
    <location>
        <begin position="39"/>
        <end position="238"/>
    </location>
</feature>
<dbReference type="InterPro" id="IPR025646">
    <property type="entry name" value="DUF4350"/>
</dbReference>
<dbReference type="RefSeq" id="WP_099645146.1">
    <property type="nucleotide sequence ID" value="NZ_KZ319288.1"/>
</dbReference>
<proteinExistence type="predicted"/>
<name>A0A2G1VU53_9FLAO</name>
<dbReference type="Proteomes" id="UP000229433">
    <property type="component" value="Unassembled WGS sequence"/>
</dbReference>
<keyword evidence="3" id="KW-1185">Reference proteome</keyword>
<dbReference type="EMBL" id="NQXA01000002">
    <property type="protein sequence ID" value="PHQ30312.1"/>
    <property type="molecule type" value="Genomic_DNA"/>
</dbReference>
<protein>
    <recommendedName>
        <fullName evidence="1">DUF4350 domain-containing protein</fullName>
    </recommendedName>
</protein>
<organism evidence="2 3">
    <name type="scientific">Leeuwenhoekiella nanhaiensis</name>
    <dbReference type="NCBI Taxonomy" id="1655491"/>
    <lineage>
        <taxon>Bacteria</taxon>
        <taxon>Pseudomonadati</taxon>
        <taxon>Bacteroidota</taxon>
        <taxon>Flavobacteriia</taxon>
        <taxon>Flavobacteriales</taxon>
        <taxon>Flavobacteriaceae</taxon>
        <taxon>Leeuwenhoekiella</taxon>
    </lineage>
</organism>
<dbReference type="Pfam" id="PF14258">
    <property type="entry name" value="DUF4350"/>
    <property type="match status" value="1"/>
</dbReference>
<accession>A0A2G1VU53</accession>